<comment type="caution">
    <text evidence="2">The sequence shown here is derived from an EMBL/GenBank/DDBJ whole genome shotgun (WGS) entry which is preliminary data.</text>
</comment>
<dbReference type="Proteomes" id="UP000290204">
    <property type="component" value="Unassembled WGS sequence"/>
</dbReference>
<keyword evidence="3" id="KW-1185">Reference proteome</keyword>
<dbReference type="Gene3D" id="1.10.260.40">
    <property type="entry name" value="lambda repressor-like DNA-binding domains"/>
    <property type="match status" value="1"/>
</dbReference>
<dbReference type="PROSITE" id="PS50943">
    <property type="entry name" value="HTH_CROC1"/>
    <property type="match status" value="1"/>
</dbReference>
<organism evidence="2 3">
    <name type="scientific">Lacibacter luteus</name>
    <dbReference type="NCBI Taxonomy" id="2508719"/>
    <lineage>
        <taxon>Bacteria</taxon>
        <taxon>Pseudomonadati</taxon>
        <taxon>Bacteroidota</taxon>
        <taxon>Chitinophagia</taxon>
        <taxon>Chitinophagales</taxon>
        <taxon>Chitinophagaceae</taxon>
        <taxon>Lacibacter</taxon>
    </lineage>
</organism>
<protein>
    <recommendedName>
        <fullName evidence="1">HTH cro/C1-type domain-containing protein</fullName>
    </recommendedName>
</protein>
<name>A0A4Q1CKH6_9BACT</name>
<evidence type="ECO:0000259" key="1">
    <source>
        <dbReference type="PROSITE" id="PS50943"/>
    </source>
</evidence>
<proteinExistence type="predicted"/>
<reference evidence="2 3" key="1">
    <citation type="submission" date="2019-01" db="EMBL/GenBank/DDBJ databases">
        <title>Lacibacter sp. strain TTM-7.</title>
        <authorList>
            <person name="Chen W.-M."/>
        </authorList>
    </citation>
    <scope>NUCLEOTIDE SEQUENCE [LARGE SCALE GENOMIC DNA]</scope>
    <source>
        <strain evidence="2 3">TTM-7</strain>
    </source>
</reference>
<sequence length="330" mass="38816">MDTNHPQVLLFQYIKTSLPGHVSLVDQVADLLNISNDSAYRRIRGEKEISLSELKMLSDHFKISLDQVLQLKNELVVFRAPEINSERVSLADYLRGMLEYMKYFNTFEKKRMLYFCKDITFFHFYLYPEIASFKTFFWSKTIKDLPEYKGKLYSLEEYPHTDCFELGQQIIREYNKIPSLELWNAESINSTLSQIKYYKEGGYFKNPDDLDIILDSFQLCLDHIELEVEKGIKFMPGDSEIVYRAPLQFYINEVIIGSNNILVELDDEKLSFVTYNVLSYLITKDPRFNEKSFGNFFTLVSRSSQISATGEKERNRFFNTMREKVAALKN</sequence>
<gene>
    <name evidence="2" type="ORF">ESA94_00215</name>
</gene>
<dbReference type="OrthoDB" id="1098026at2"/>
<accession>A0A4Q1CKH6</accession>
<dbReference type="InterPro" id="IPR010982">
    <property type="entry name" value="Lambda_DNA-bd_dom_sf"/>
</dbReference>
<evidence type="ECO:0000313" key="2">
    <source>
        <dbReference type="EMBL" id="RXK61478.1"/>
    </source>
</evidence>
<dbReference type="AlphaFoldDB" id="A0A4Q1CKH6"/>
<evidence type="ECO:0000313" key="3">
    <source>
        <dbReference type="Proteomes" id="UP000290204"/>
    </source>
</evidence>
<feature type="domain" description="HTH cro/C1-type" evidence="1">
    <location>
        <begin position="27"/>
        <end position="68"/>
    </location>
</feature>
<dbReference type="InterPro" id="IPR001387">
    <property type="entry name" value="Cro/C1-type_HTH"/>
</dbReference>
<dbReference type="RefSeq" id="WP_129128851.1">
    <property type="nucleotide sequence ID" value="NZ_SDHW01000001.1"/>
</dbReference>
<dbReference type="GO" id="GO:0003677">
    <property type="term" value="F:DNA binding"/>
    <property type="evidence" value="ECO:0007669"/>
    <property type="project" value="InterPro"/>
</dbReference>
<dbReference type="EMBL" id="SDHW01000001">
    <property type="protein sequence ID" value="RXK61478.1"/>
    <property type="molecule type" value="Genomic_DNA"/>
</dbReference>